<evidence type="ECO:0000256" key="8">
    <source>
        <dbReference type="ARBA" id="ARBA00023180"/>
    </source>
</evidence>
<keyword evidence="6" id="KW-0333">Golgi apparatus</keyword>
<keyword evidence="5 9" id="KW-1133">Transmembrane helix</keyword>
<dbReference type="EMBL" id="FNXT01001231">
    <property type="protein sequence ID" value="SZX75407.1"/>
    <property type="molecule type" value="Genomic_DNA"/>
</dbReference>
<dbReference type="InterPro" id="IPR018011">
    <property type="entry name" value="Carb_sulfotrans_8-10"/>
</dbReference>
<dbReference type="InterPro" id="IPR005331">
    <property type="entry name" value="Sulfotransferase"/>
</dbReference>
<accession>A0A383WCQ0</accession>
<evidence type="ECO:0008006" key="12">
    <source>
        <dbReference type="Google" id="ProtNLM"/>
    </source>
</evidence>
<sequence length="485" mass="52947">MHKTHSILPRLRTSFGGAVSSRGGSTSRRSLLLCPVLALCGLLLLGGYITLSGYAQRSGNSNGSSSGTAAAKSSSSSFEPLSTALGALQSTAATAAARAAAAALKQQQLAGSLESMQQLQQGADMMASSVDSMGSMTRTLREQGFLAFDSHNTSAAGAAAGISFFDANADIRNSYDAMQRRPAVHGHVTKAGMTDLKSWFGNYSDTRLDSFISWRVNRAKAGGAGAATGRDSYTCPAADHPRMPFPGCHVFVNHKYKYIYIRSPKAASTSIVNVLGECNNKATRGHNSSSCMVLHFYWNSTELDTANLQQMWKDYFVFGFVRNPWRRAYSLYKYLHSNGCMSDEALRDPSCKVPWSSFCADPWSAAEALHDKGCIKRSKSYLYFHMEDQLHCMRTAAGDWAVDFIGRVDEPNEDWAEVLRTLNARRDPDVPELPIADLEQKNVRAGNVKNPYAKPGAEQCFDAVSRLYACDVEHYGFASFRKGTQ</sequence>
<proteinExistence type="inferred from homology"/>
<evidence type="ECO:0000313" key="10">
    <source>
        <dbReference type="EMBL" id="SZX75407.1"/>
    </source>
</evidence>
<dbReference type="Pfam" id="PF03567">
    <property type="entry name" value="Sulfotransfer_2"/>
    <property type="match status" value="1"/>
</dbReference>
<dbReference type="GO" id="GO:0000139">
    <property type="term" value="C:Golgi membrane"/>
    <property type="evidence" value="ECO:0007669"/>
    <property type="project" value="UniProtKB-SubCell"/>
</dbReference>
<evidence type="ECO:0000313" key="11">
    <source>
        <dbReference type="Proteomes" id="UP000256970"/>
    </source>
</evidence>
<evidence type="ECO:0000256" key="4">
    <source>
        <dbReference type="ARBA" id="ARBA00022692"/>
    </source>
</evidence>
<dbReference type="Gene3D" id="3.40.50.300">
    <property type="entry name" value="P-loop containing nucleotide triphosphate hydrolases"/>
    <property type="match status" value="1"/>
</dbReference>
<comment type="subcellular location">
    <subcellularLocation>
        <location evidence="1">Golgi apparatus membrane</location>
        <topology evidence="1">Single-pass type II membrane protein</topology>
    </subcellularLocation>
</comment>
<keyword evidence="8" id="KW-0325">Glycoprotein</keyword>
<gene>
    <name evidence="10" type="ORF">BQ4739_LOCUS15677</name>
</gene>
<dbReference type="InterPro" id="IPR027417">
    <property type="entry name" value="P-loop_NTPase"/>
</dbReference>
<keyword evidence="4 9" id="KW-0812">Transmembrane</keyword>
<name>A0A383WCQ0_TETOB</name>
<dbReference type="PANTHER" id="PTHR12137">
    <property type="entry name" value="CARBOHYDRATE SULFOTRANSFERASE"/>
    <property type="match status" value="1"/>
</dbReference>
<dbReference type="GO" id="GO:0008146">
    <property type="term" value="F:sulfotransferase activity"/>
    <property type="evidence" value="ECO:0007669"/>
    <property type="project" value="InterPro"/>
</dbReference>
<dbReference type="SUPFAM" id="SSF52540">
    <property type="entry name" value="P-loop containing nucleoside triphosphate hydrolases"/>
    <property type="match status" value="1"/>
</dbReference>
<dbReference type="PANTHER" id="PTHR12137:SF54">
    <property type="entry name" value="CARBOHYDRATE SULFOTRANSFERASE"/>
    <property type="match status" value="1"/>
</dbReference>
<dbReference type="AlphaFoldDB" id="A0A383WCQ0"/>
<dbReference type="GO" id="GO:0016051">
    <property type="term" value="P:carbohydrate biosynthetic process"/>
    <property type="evidence" value="ECO:0007669"/>
    <property type="project" value="InterPro"/>
</dbReference>
<comment type="similarity">
    <text evidence="2">Belongs to the sulfotransferase 2 family.</text>
</comment>
<keyword evidence="7 9" id="KW-0472">Membrane</keyword>
<feature type="transmembrane region" description="Helical" evidence="9">
    <location>
        <begin position="31"/>
        <end position="51"/>
    </location>
</feature>
<evidence type="ECO:0000256" key="6">
    <source>
        <dbReference type="ARBA" id="ARBA00023034"/>
    </source>
</evidence>
<evidence type="ECO:0000256" key="9">
    <source>
        <dbReference type="SAM" id="Phobius"/>
    </source>
</evidence>
<reference evidence="10 11" key="1">
    <citation type="submission" date="2016-10" db="EMBL/GenBank/DDBJ databases">
        <authorList>
            <person name="Cai Z."/>
        </authorList>
    </citation>
    <scope>NUCLEOTIDE SEQUENCE [LARGE SCALE GENOMIC DNA]</scope>
</reference>
<keyword evidence="3" id="KW-0808">Transferase</keyword>
<evidence type="ECO:0000256" key="3">
    <source>
        <dbReference type="ARBA" id="ARBA00022679"/>
    </source>
</evidence>
<keyword evidence="11" id="KW-1185">Reference proteome</keyword>
<evidence type="ECO:0000256" key="1">
    <source>
        <dbReference type="ARBA" id="ARBA00004323"/>
    </source>
</evidence>
<evidence type="ECO:0000256" key="2">
    <source>
        <dbReference type="ARBA" id="ARBA00006339"/>
    </source>
</evidence>
<evidence type="ECO:0000256" key="5">
    <source>
        <dbReference type="ARBA" id="ARBA00022989"/>
    </source>
</evidence>
<evidence type="ECO:0000256" key="7">
    <source>
        <dbReference type="ARBA" id="ARBA00023136"/>
    </source>
</evidence>
<organism evidence="10 11">
    <name type="scientific">Tetradesmus obliquus</name>
    <name type="common">Green alga</name>
    <name type="synonym">Acutodesmus obliquus</name>
    <dbReference type="NCBI Taxonomy" id="3088"/>
    <lineage>
        <taxon>Eukaryota</taxon>
        <taxon>Viridiplantae</taxon>
        <taxon>Chlorophyta</taxon>
        <taxon>core chlorophytes</taxon>
        <taxon>Chlorophyceae</taxon>
        <taxon>CS clade</taxon>
        <taxon>Sphaeropleales</taxon>
        <taxon>Scenedesmaceae</taxon>
        <taxon>Tetradesmus</taxon>
    </lineage>
</organism>
<protein>
    <recommendedName>
        <fullName evidence="12">Sulfotransferase</fullName>
    </recommendedName>
</protein>
<dbReference type="Proteomes" id="UP000256970">
    <property type="component" value="Unassembled WGS sequence"/>
</dbReference>